<keyword evidence="2" id="KW-1015">Disulfide bond</keyword>
<keyword evidence="6" id="KW-1185">Reference proteome</keyword>
<name>A0ABD0X1W5_UMBPY</name>
<dbReference type="Proteomes" id="UP001557470">
    <property type="component" value="Unassembled WGS sequence"/>
</dbReference>
<evidence type="ECO:0000313" key="5">
    <source>
        <dbReference type="EMBL" id="KAL0973081.1"/>
    </source>
</evidence>
<sequence length="295" mass="33452">MKLLLSLLVISALPQWSVTQVIPTPKAVAGLVTSGPWIFSGENVRLNCSVPGSLFDWKYHWFMDGELLQESKYLMLWKARPQQSGKYYCQGIRTTWIGKTRTLHSLPIEIKVDGGWAILLAPPHPMLVGETMTLMCRVRHNPLLKEVILYQDGEEILRQSSPELRVTNLTLQHHGSYSCRATWDERRSTTSVISMGAPVSVVDVLTEPLLEIVPKDPLIPKERMLLVCHVQLNAREQDLIINYYFYQDGQRLGPASSNDRIAVPRMPGQYWCTTTVPTLGLNRISEPATYGRLNR</sequence>
<feature type="domain" description="Ig-like" evidence="4">
    <location>
        <begin position="25"/>
        <end position="90"/>
    </location>
</feature>
<dbReference type="PANTHER" id="PTHR11481">
    <property type="entry name" value="IMMUNOGLOBULIN FC RECEPTOR"/>
    <property type="match status" value="1"/>
</dbReference>
<comment type="caution">
    <text evidence="5">The sequence shown here is derived from an EMBL/GenBank/DDBJ whole genome shotgun (WGS) entry which is preliminary data.</text>
</comment>
<organism evidence="5 6">
    <name type="scientific">Umbra pygmaea</name>
    <name type="common">Eastern mudminnow</name>
    <dbReference type="NCBI Taxonomy" id="75934"/>
    <lineage>
        <taxon>Eukaryota</taxon>
        <taxon>Metazoa</taxon>
        <taxon>Chordata</taxon>
        <taxon>Craniata</taxon>
        <taxon>Vertebrata</taxon>
        <taxon>Euteleostomi</taxon>
        <taxon>Actinopterygii</taxon>
        <taxon>Neopterygii</taxon>
        <taxon>Teleostei</taxon>
        <taxon>Protacanthopterygii</taxon>
        <taxon>Esociformes</taxon>
        <taxon>Umbridae</taxon>
        <taxon>Umbra</taxon>
    </lineage>
</organism>
<evidence type="ECO:0000256" key="3">
    <source>
        <dbReference type="SAM" id="SignalP"/>
    </source>
</evidence>
<evidence type="ECO:0000259" key="4">
    <source>
        <dbReference type="PROSITE" id="PS50835"/>
    </source>
</evidence>
<dbReference type="AlphaFoldDB" id="A0ABD0X1W5"/>
<dbReference type="InterPro" id="IPR007110">
    <property type="entry name" value="Ig-like_dom"/>
</dbReference>
<evidence type="ECO:0000256" key="1">
    <source>
        <dbReference type="ARBA" id="ARBA00022729"/>
    </source>
</evidence>
<dbReference type="InterPro" id="IPR003599">
    <property type="entry name" value="Ig_sub"/>
</dbReference>
<feature type="signal peptide" evidence="3">
    <location>
        <begin position="1"/>
        <end position="19"/>
    </location>
</feature>
<protein>
    <recommendedName>
        <fullName evidence="4">Ig-like domain-containing protein</fullName>
    </recommendedName>
</protein>
<dbReference type="EMBL" id="JAGEUA010000006">
    <property type="protein sequence ID" value="KAL0973081.1"/>
    <property type="molecule type" value="Genomic_DNA"/>
</dbReference>
<reference evidence="5 6" key="1">
    <citation type="submission" date="2024-06" db="EMBL/GenBank/DDBJ databases">
        <authorList>
            <person name="Pan Q."/>
            <person name="Wen M."/>
            <person name="Jouanno E."/>
            <person name="Zahm M."/>
            <person name="Klopp C."/>
            <person name="Cabau C."/>
            <person name="Louis A."/>
            <person name="Berthelot C."/>
            <person name="Parey E."/>
            <person name="Roest Crollius H."/>
            <person name="Montfort J."/>
            <person name="Robinson-Rechavi M."/>
            <person name="Bouchez O."/>
            <person name="Lampietro C."/>
            <person name="Lopez Roques C."/>
            <person name="Donnadieu C."/>
            <person name="Postlethwait J."/>
            <person name="Bobe J."/>
            <person name="Verreycken H."/>
            <person name="Guiguen Y."/>
        </authorList>
    </citation>
    <scope>NUCLEOTIDE SEQUENCE [LARGE SCALE GENOMIC DNA]</scope>
    <source>
        <strain evidence="5">Up_M1</strain>
        <tissue evidence="5">Testis</tissue>
    </source>
</reference>
<dbReference type="Gene3D" id="2.60.40.10">
    <property type="entry name" value="Immunoglobulins"/>
    <property type="match status" value="2"/>
</dbReference>
<dbReference type="PANTHER" id="PTHR11481:SF64">
    <property type="entry name" value="FC RECEPTOR-LIKE PROTEIN 4"/>
    <property type="match status" value="1"/>
</dbReference>
<keyword evidence="1 3" id="KW-0732">Signal</keyword>
<dbReference type="PROSITE" id="PS50835">
    <property type="entry name" value="IG_LIKE"/>
    <property type="match status" value="2"/>
</dbReference>
<gene>
    <name evidence="5" type="ORF">UPYG_G00198690</name>
</gene>
<evidence type="ECO:0000313" key="6">
    <source>
        <dbReference type="Proteomes" id="UP001557470"/>
    </source>
</evidence>
<accession>A0ABD0X1W5</accession>
<dbReference type="Pfam" id="PF13895">
    <property type="entry name" value="Ig_2"/>
    <property type="match status" value="2"/>
</dbReference>
<feature type="domain" description="Ig-like" evidence="4">
    <location>
        <begin position="107"/>
        <end position="194"/>
    </location>
</feature>
<dbReference type="InterPro" id="IPR050488">
    <property type="entry name" value="Ig_Fc_receptor"/>
</dbReference>
<dbReference type="InterPro" id="IPR036179">
    <property type="entry name" value="Ig-like_dom_sf"/>
</dbReference>
<evidence type="ECO:0000256" key="2">
    <source>
        <dbReference type="ARBA" id="ARBA00023157"/>
    </source>
</evidence>
<proteinExistence type="predicted"/>
<dbReference type="InterPro" id="IPR013783">
    <property type="entry name" value="Ig-like_fold"/>
</dbReference>
<dbReference type="SUPFAM" id="SSF48726">
    <property type="entry name" value="Immunoglobulin"/>
    <property type="match status" value="2"/>
</dbReference>
<dbReference type="SMART" id="SM00409">
    <property type="entry name" value="IG"/>
    <property type="match status" value="2"/>
</dbReference>
<feature type="chain" id="PRO_5044816807" description="Ig-like domain-containing protein" evidence="3">
    <location>
        <begin position="20"/>
        <end position="295"/>
    </location>
</feature>